<feature type="domain" description="Penicillin-binding protein transpeptidase" evidence="12">
    <location>
        <begin position="333"/>
        <end position="655"/>
    </location>
</feature>
<keyword evidence="10" id="KW-0961">Cell wall biogenesis/degradation</keyword>
<keyword evidence="5" id="KW-0812">Transmembrane</keyword>
<evidence type="ECO:0000256" key="3">
    <source>
        <dbReference type="ARBA" id="ARBA00007171"/>
    </source>
</evidence>
<dbReference type="UniPathway" id="UPA00219"/>
<dbReference type="GO" id="GO:0009002">
    <property type="term" value="F:serine-type D-Ala-D-Ala carboxypeptidase activity"/>
    <property type="evidence" value="ECO:0007669"/>
    <property type="project" value="UniProtKB-EC"/>
</dbReference>
<evidence type="ECO:0000259" key="13">
    <source>
        <dbReference type="Pfam" id="PF03717"/>
    </source>
</evidence>
<keyword evidence="9" id="KW-0472">Membrane</keyword>
<evidence type="ECO:0000256" key="8">
    <source>
        <dbReference type="ARBA" id="ARBA00022989"/>
    </source>
</evidence>
<evidence type="ECO:0000256" key="9">
    <source>
        <dbReference type="ARBA" id="ARBA00023136"/>
    </source>
</evidence>
<organism evidence="14 15">
    <name type="scientific">Guptibacillus hwajinpoensis</name>
    <dbReference type="NCBI Taxonomy" id="208199"/>
    <lineage>
        <taxon>Bacteria</taxon>
        <taxon>Bacillati</taxon>
        <taxon>Bacillota</taxon>
        <taxon>Bacilli</taxon>
        <taxon>Bacillales</taxon>
        <taxon>Guptibacillaceae</taxon>
        <taxon>Guptibacillus</taxon>
    </lineage>
</organism>
<evidence type="ECO:0000313" key="15">
    <source>
        <dbReference type="Proteomes" id="UP000310541"/>
    </source>
</evidence>
<keyword evidence="8" id="KW-1133">Transmembrane helix</keyword>
<evidence type="ECO:0000256" key="6">
    <source>
        <dbReference type="ARBA" id="ARBA00022960"/>
    </source>
</evidence>
<dbReference type="InterPro" id="IPR005311">
    <property type="entry name" value="PBP_dimer"/>
</dbReference>
<evidence type="ECO:0000313" key="14">
    <source>
        <dbReference type="EMBL" id="TKD70401.1"/>
    </source>
</evidence>
<feature type="compositionally biased region" description="Basic and acidic residues" evidence="11">
    <location>
        <begin position="662"/>
        <end position="672"/>
    </location>
</feature>
<gene>
    <name evidence="14" type="ORF">FBF83_12810</name>
</gene>
<comment type="subcellular location">
    <subcellularLocation>
        <location evidence="2">Cell membrane</location>
    </subcellularLocation>
    <subcellularLocation>
        <location evidence="1">Membrane</location>
        <topology evidence="1">Single-pass membrane protein</topology>
    </subcellularLocation>
</comment>
<evidence type="ECO:0000256" key="5">
    <source>
        <dbReference type="ARBA" id="ARBA00022692"/>
    </source>
</evidence>
<keyword evidence="7" id="KW-0573">Peptidoglycan synthesis</keyword>
<dbReference type="EMBL" id="SWFM01000003">
    <property type="protein sequence ID" value="TKD70401.1"/>
    <property type="molecule type" value="Genomic_DNA"/>
</dbReference>
<evidence type="ECO:0000259" key="12">
    <source>
        <dbReference type="Pfam" id="PF00905"/>
    </source>
</evidence>
<comment type="similarity">
    <text evidence="3">Belongs to the transpeptidase family.</text>
</comment>
<dbReference type="SUPFAM" id="SSF56519">
    <property type="entry name" value="Penicillin binding protein dimerisation domain"/>
    <property type="match status" value="1"/>
</dbReference>
<dbReference type="Gene3D" id="3.40.710.10">
    <property type="entry name" value="DD-peptidase/beta-lactamase superfamily"/>
    <property type="match status" value="1"/>
</dbReference>
<dbReference type="InterPro" id="IPR001460">
    <property type="entry name" value="PCN-bd_Tpept"/>
</dbReference>
<dbReference type="SUPFAM" id="SSF56601">
    <property type="entry name" value="beta-lactamase/transpeptidase-like"/>
    <property type="match status" value="1"/>
</dbReference>
<evidence type="ECO:0000256" key="10">
    <source>
        <dbReference type="ARBA" id="ARBA00023316"/>
    </source>
</evidence>
<sequence>MLKHNKKKSHVPFRLNILFLSVFLLFSTLILRLGVIQIVNGEEYQRVSEQTENVTAESTAPRGKMYDRYGRVLVDNNPEFALTYIRTQNTKQAERLELAKKLADYIEKDTDDVIDRDLKDYWIIVNPEEAKAKLTEKEWEEMESSDAYQLQIERITDEDLNTIKENPAELEVAAIKRAMDSGYALSSQTIKVGLTKDEIAKVSENLGELPGVEIQADATREYPYGDTLQTIFGNVGPIPRDELSYYGLRNYERNDQVGISYLEKEYEEYLKGQKEKLTYVTDKSGEPIGEPEVIEGKRGNDLVLSLNIELQQEVEKILDEELRDARQYGATRGYVVMMNPKTGEILSLAGKEYSNGKLKDRTFGVIGDAYAMGSTVKGATVLTGYQYDVINPGRMLVDEPLYFPGGLRKASYTPKPMGSISDLVALQRSSNVYMFRIAMMMADYDYVPRQRNSYNVSAYGQMKESFSQFGLGVKTGIDLPGEGTGLGGNVQEVGNILDFAIGQFDTYTPMQMAQYISTIANGGYRVEPHLLNEVHEPSADEGLSNTILYQKTPKIMNKIKMSDSEVAHVQKGMWMVMNTRDGTAGTKYPYFQSNKYVAAGKTGTAQIGKDEGYNLTLVGYAPYGDNPEVAFSVVVPDVNDSDSGKVNKKIGGRILDAYFDLKDEAKKPKPSEEEGSEEDTN</sequence>
<dbReference type="GO" id="GO:0008658">
    <property type="term" value="F:penicillin binding"/>
    <property type="evidence" value="ECO:0007669"/>
    <property type="project" value="InterPro"/>
</dbReference>
<keyword evidence="6" id="KW-0133">Cell shape</keyword>
<dbReference type="InterPro" id="IPR050515">
    <property type="entry name" value="Beta-lactam/transpept"/>
</dbReference>
<dbReference type="AlphaFoldDB" id="A0A4U1MI34"/>
<dbReference type="PANTHER" id="PTHR30627">
    <property type="entry name" value="PEPTIDOGLYCAN D,D-TRANSPEPTIDASE"/>
    <property type="match status" value="1"/>
</dbReference>
<dbReference type="Gene3D" id="1.10.10.1230">
    <property type="entry name" value="Penicillin-binding protein, N-terminal non-catalytic domain, head sub-domain"/>
    <property type="match status" value="1"/>
</dbReference>
<dbReference type="OrthoDB" id="9770103at2"/>
<dbReference type="InterPro" id="IPR012338">
    <property type="entry name" value="Beta-lactam/transpept-like"/>
</dbReference>
<feature type="domain" description="Penicillin-binding protein dimerisation" evidence="13">
    <location>
        <begin position="59"/>
        <end position="290"/>
    </location>
</feature>
<dbReference type="Gene3D" id="3.90.1310.10">
    <property type="entry name" value="Penicillin-binding protein 2a (Domain 2)"/>
    <property type="match status" value="1"/>
</dbReference>
<evidence type="ECO:0000256" key="7">
    <source>
        <dbReference type="ARBA" id="ARBA00022984"/>
    </source>
</evidence>
<evidence type="ECO:0000256" key="11">
    <source>
        <dbReference type="SAM" id="MobiDB-lite"/>
    </source>
</evidence>
<dbReference type="InterPro" id="IPR036138">
    <property type="entry name" value="PBP_dimer_sf"/>
</dbReference>
<evidence type="ECO:0000256" key="4">
    <source>
        <dbReference type="ARBA" id="ARBA00022475"/>
    </source>
</evidence>
<evidence type="ECO:0000256" key="2">
    <source>
        <dbReference type="ARBA" id="ARBA00004236"/>
    </source>
</evidence>
<dbReference type="GO" id="GO:0005886">
    <property type="term" value="C:plasma membrane"/>
    <property type="evidence" value="ECO:0007669"/>
    <property type="project" value="UniProtKB-SubCell"/>
</dbReference>
<protein>
    <submittedName>
        <fullName evidence="14">Penicillin-binding protein 2</fullName>
    </submittedName>
</protein>
<evidence type="ECO:0000256" key="1">
    <source>
        <dbReference type="ARBA" id="ARBA00004167"/>
    </source>
</evidence>
<name>A0A4U1MI34_9BACL</name>
<proteinExistence type="inferred from homology"/>
<dbReference type="Proteomes" id="UP000310541">
    <property type="component" value="Unassembled WGS sequence"/>
</dbReference>
<dbReference type="GO" id="GO:0009252">
    <property type="term" value="P:peptidoglycan biosynthetic process"/>
    <property type="evidence" value="ECO:0007669"/>
    <property type="project" value="UniProtKB-UniPathway"/>
</dbReference>
<dbReference type="PANTHER" id="PTHR30627:SF2">
    <property type="entry name" value="PEPTIDOGLYCAN D,D-TRANSPEPTIDASE MRDA"/>
    <property type="match status" value="1"/>
</dbReference>
<accession>A0A4U1MI34</accession>
<keyword evidence="4" id="KW-1003">Cell membrane</keyword>
<dbReference type="GO" id="GO:0071972">
    <property type="term" value="F:peptidoglycan L,D-transpeptidase activity"/>
    <property type="evidence" value="ECO:0007669"/>
    <property type="project" value="TreeGrafter"/>
</dbReference>
<reference evidence="14 15" key="1">
    <citation type="submission" date="2019-04" db="EMBL/GenBank/DDBJ databases">
        <title>Genome sequence of Bacillus hwajinpoensis strain Y2.</title>
        <authorList>
            <person name="Fair J.L."/>
            <person name="Maclea K.S."/>
        </authorList>
    </citation>
    <scope>NUCLEOTIDE SEQUENCE [LARGE SCALE GENOMIC DNA]</scope>
    <source>
        <strain evidence="14 15">Y2</strain>
    </source>
</reference>
<feature type="region of interest" description="Disordered" evidence="11">
    <location>
        <begin position="662"/>
        <end position="681"/>
    </location>
</feature>
<dbReference type="Pfam" id="PF03717">
    <property type="entry name" value="PBP_dimer"/>
    <property type="match status" value="1"/>
</dbReference>
<dbReference type="Pfam" id="PF00905">
    <property type="entry name" value="Transpeptidase"/>
    <property type="match status" value="1"/>
</dbReference>
<dbReference type="GO" id="GO:0071555">
    <property type="term" value="P:cell wall organization"/>
    <property type="evidence" value="ECO:0007669"/>
    <property type="project" value="UniProtKB-KW"/>
</dbReference>
<dbReference type="GO" id="GO:0008360">
    <property type="term" value="P:regulation of cell shape"/>
    <property type="evidence" value="ECO:0007669"/>
    <property type="project" value="UniProtKB-KW"/>
</dbReference>
<comment type="caution">
    <text evidence="14">The sequence shown here is derived from an EMBL/GenBank/DDBJ whole genome shotgun (WGS) entry which is preliminary data.</text>
</comment>